<comment type="catalytic activity">
    <reaction evidence="4">
        <text>(R)-pantoate + NADP(+) = 2-dehydropantoate + NADPH + H(+)</text>
        <dbReference type="Rhea" id="RHEA:16233"/>
        <dbReference type="ChEBI" id="CHEBI:11561"/>
        <dbReference type="ChEBI" id="CHEBI:15378"/>
        <dbReference type="ChEBI" id="CHEBI:15980"/>
        <dbReference type="ChEBI" id="CHEBI:57783"/>
        <dbReference type="ChEBI" id="CHEBI:58349"/>
        <dbReference type="EC" id="1.1.1.169"/>
    </reaction>
</comment>
<proteinExistence type="inferred from homology"/>
<dbReference type="Pfam" id="PF08546">
    <property type="entry name" value="ApbA_C"/>
    <property type="match status" value="1"/>
</dbReference>
<evidence type="ECO:0000313" key="5">
    <source>
        <dbReference type="EMBL" id="URZ11926.1"/>
    </source>
</evidence>
<dbReference type="SUPFAM" id="SSF48179">
    <property type="entry name" value="6-phosphogluconate dehydrogenase C-terminal domain-like"/>
    <property type="match status" value="1"/>
</dbReference>
<comment type="function">
    <text evidence="4">Catalyzes the NADPH-dependent reduction of ketopantoate into pantoic acid.</text>
</comment>
<dbReference type="NCBIfam" id="TIGR00745">
    <property type="entry name" value="apbA_panE"/>
    <property type="match status" value="1"/>
</dbReference>
<evidence type="ECO:0000313" key="6">
    <source>
        <dbReference type="Proteomes" id="UP000190951"/>
    </source>
</evidence>
<dbReference type="InterPro" id="IPR013752">
    <property type="entry name" value="KPA_reductase"/>
</dbReference>
<dbReference type="GO" id="GO:0015940">
    <property type="term" value="P:pantothenate biosynthetic process"/>
    <property type="evidence" value="ECO:0007669"/>
    <property type="project" value="UniProtKB-UniPathway"/>
</dbReference>
<protein>
    <recommendedName>
        <fullName evidence="4">2-dehydropantoate 2-reductase</fullName>
        <ecNumber evidence="4">1.1.1.169</ecNumber>
    </recommendedName>
    <alternativeName>
        <fullName evidence="4">Ketopantoate reductase</fullName>
    </alternativeName>
</protein>
<evidence type="ECO:0000256" key="4">
    <source>
        <dbReference type="RuleBase" id="RU362068"/>
    </source>
</evidence>
<dbReference type="InterPro" id="IPR013328">
    <property type="entry name" value="6PGD_dom2"/>
</dbReference>
<dbReference type="PROSITE" id="PS51257">
    <property type="entry name" value="PROKAR_LIPOPROTEIN"/>
    <property type="match status" value="1"/>
</dbReference>
<evidence type="ECO:0000256" key="3">
    <source>
        <dbReference type="ARBA" id="ARBA00023002"/>
    </source>
</evidence>
<reference evidence="5 6" key="1">
    <citation type="submission" date="2022-04" db="EMBL/GenBank/DDBJ databases">
        <title>Genome sequence of C. roseum typestrain.</title>
        <authorList>
            <person name="Poehlein A."/>
            <person name="Schoch T."/>
            <person name="Duerre P."/>
            <person name="Daniel R."/>
        </authorList>
    </citation>
    <scope>NUCLEOTIDE SEQUENCE [LARGE SCALE GENOMIC DNA]</scope>
    <source>
        <strain evidence="5 6">DSM 7320</strain>
    </source>
</reference>
<keyword evidence="6" id="KW-1185">Reference proteome</keyword>
<dbReference type="FunFam" id="1.10.1040.10:FF:000017">
    <property type="entry name" value="2-dehydropantoate 2-reductase"/>
    <property type="match status" value="1"/>
</dbReference>
<comment type="similarity">
    <text evidence="1 4">Belongs to the ketopantoate reductase family.</text>
</comment>
<dbReference type="InterPro" id="IPR036291">
    <property type="entry name" value="NAD(P)-bd_dom_sf"/>
</dbReference>
<dbReference type="GO" id="GO:0008677">
    <property type="term" value="F:2-dehydropantoate 2-reductase activity"/>
    <property type="evidence" value="ECO:0007669"/>
    <property type="project" value="UniProtKB-EC"/>
</dbReference>
<evidence type="ECO:0000256" key="1">
    <source>
        <dbReference type="ARBA" id="ARBA00007870"/>
    </source>
</evidence>
<dbReference type="InterPro" id="IPR051402">
    <property type="entry name" value="KPR-Related"/>
</dbReference>
<name>A0A1S8MCL8_9CLOT</name>
<dbReference type="KEGG" id="crw:CROST_026430"/>
<dbReference type="STRING" id="84029.CROST_13080"/>
<comment type="pathway">
    <text evidence="4">Cofactor biosynthesis; (R)-pantothenate biosynthesis; (R)-pantoate from 3-methyl-2-oxobutanoate: step 2/2.</text>
</comment>
<organism evidence="5 6">
    <name type="scientific">Clostridium felsineum</name>
    <dbReference type="NCBI Taxonomy" id="36839"/>
    <lineage>
        <taxon>Bacteria</taxon>
        <taxon>Bacillati</taxon>
        <taxon>Bacillota</taxon>
        <taxon>Clostridia</taxon>
        <taxon>Eubacteriales</taxon>
        <taxon>Clostridiaceae</taxon>
        <taxon>Clostridium</taxon>
    </lineage>
</organism>
<dbReference type="Proteomes" id="UP000190951">
    <property type="component" value="Chromosome"/>
</dbReference>
<dbReference type="Gene3D" id="3.40.50.720">
    <property type="entry name" value="NAD(P)-binding Rossmann-like Domain"/>
    <property type="match status" value="1"/>
</dbReference>
<dbReference type="Gene3D" id="1.10.1040.10">
    <property type="entry name" value="N-(1-d-carboxylethyl)-l-norvaline Dehydrogenase, domain 2"/>
    <property type="match status" value="1"/>
</dbReference>
<evidence type="ECO:0000256" key="2">
    <source>
        <dbReference type="ARBA" id="ARBA00022857"/>
    </source>
</evidence>
<dbReference type="GO" id="GO:0005737">
    <property type="term" value="C:cytoplasm"/>
    <property type="evidence" value="ECO:0007669"/>
    <property type="project" value="TreeGrafter"/>
</dbReference>
<dbReference type="InterPro" id="IPR003710">
    <property type="entry name" value="ApbA"/>
</dbReference>
<dbReference type="RefSeq" id="WP_322975634.1">
    <property type="nucleotide sequence ID" value="NZ_CP096983.1"/>
</dbReference>
<accession>A0A1S8MCL8</accession>
<dbReference type="InterPro" id="IPR013332">
    <property type="entry name" value="KPR_N"/>
</dbReference>
<dbReference type="EMBL" id="CP096983">
    <property type="protein sequence ID" value="URZ11926.1"/>
    <property type="molecule type" value="Genomic_DNA"/>
</dbReference>
<keyword evidence="4" id="KW-0566">Pantothenate biosynthesis</keyword>
<dbReference type="SUPFAM" id="SSF51735">
    <property type="entry name" value="NAD(P)-binding Rossmann-fold domains"/>
    <property type="match status" value="1"/>
</dbReference>
<dbReference type="Pfam" id="PF02558">
    <property type="entry name" value="ApbA"/>
    <property type="match status" value="1"/>
</dbReference>
<keyword evidence="3 4" id="KW-0560">Oxidoreductase</keyword>
<gene>
    <name evidence="5" type="primary">panE_1</name>
    <name evidence="5" type="ORF">CROST_026430</name>
</gene>
<dbReference type="InterPro" id="IPR008927">
    <property type="entry name" value="6-PGluconate_DH-like_C_sf"/>
</dbReference>
<dbReference type="EC" id="1.1.1.169" evidence="4"/>
<dbReference type="PANTHER" id="PTHR21708">
    <property type="entry name" value="PROBABLE 2-DEHYDROPANTOATE 2-REDUCTASE"/>
    <property type="match status" value="1"/>
</dbReference>
<keyword evidence="2 4" id="KW-0521">NADP</keyword>
<sequence length="302" mass="34523">MLNRINNISIVGMGAVGCAFGKKLYDLNPENFKVIVDDKRKERYIKNGFRINGVKYDFKYVSPSDDLEKDDLIIIAVKYSQLKEAMDQIRNYVGENTIILSFLNGISSEEEIGKVYGMDKLLHSFCAVDAVRKGNEVYTSDKGKVIFGQKENENKYEKIELVKKLFNSAKINYEVPDNIVYAMWSKFMLNASINPVSALLKANYRVFQENKYARDIMLSVMMEVIKLSEKIGINLKIEETNKWLKVLDQCEPQGKTSMYQDILMGRKTEIDMLSGVVCNLGEKYGIDTPVSKTLFNMIKAIE</sequence>
<dbReference type="AlphaFoldDB" id="A0A1S8MCL8"/>
<dbReference type="PANTHER" id="PTHR21708:SF26">
    <property type="entry name" value="2-DEHYDROPANTOATE 2-REDUCTASE"/>
    <property type="match status" value="1"/>
</dbReference>